<feature type="transmembrane region" description="Helical" evidence="8">
    <location>
        <begin position="508"/>
        <end position="533"/>
    </location>
</feature>
<comment type="subcellular location">
    <subcellularLocation>
        <location evidence="1">Membrane</location>
        <topology evidence="1">Multi-pass membrane protein</topology>
    </subcellularLocation>
</comment>
<dbReference type="InterPro" id="IPR003593">
    <property type="entry name" value="AAA+_ATPase"/>
</dbReference>
<evidence type="ECO:0000313" key="11">
    <source>
        <dbReference type="Proteomes" id="UP000039324"/>
    </source>
</evidence>
<feature type="transmembrane region" description="Helical" evidence="8">
    <location>
        <begin position="475"/>
        <end position="502"/>
    </location>
</feature>
<dbReference type="OrthoDB" id="66620at2759"/>
<dbReference type="EMBL" id="CDSF01000090">
    <property type="protein sequence ID" value="CEO99198.1"/>
    <property type="molecule type" value="Genomic_DNA"/>
</dbReference>
<dbReference type="Pfam" id="PF19055">
    <property type="entry name" value="ABC2_membrane_7"/>
    <property type="match status" value="1"/>
</dbReference>
<feature type="transmembrane region" description="Helical" evidence="8">
    <location>
        <begin position="1049"/>
        <end position="1071"/>
    </location>
</feature>
<reference evidence="10 11" key="1">
    <citation type="submission" date="2015-02" db="EMBL/GenBank/DDBJ databases">
        <authorList>
            <person name="Chooi Y.-H."/>
        </authorList>
    </citation>
    <scope>NUCLEOTIDE SEQUENCE [LARGE SCALE GENOMIC DNA]</scope>
    <source>
        <strain evidence="10">E3</strain>
    </source>
</reference>
<feature type="domain" description="ABC transporter" evidence="9">
    <location>
        <begin position="51"/>
        <end position="312"/>
    </location>
</feature>
<dbReference type="InterPro" id="IPR013525">
    <property type="entry name" value="ABC2_TM"/>
</dbReference>
<evidence type="ECO:0000313" key="10">
    <source>
        <dbReference type="EMBL" id="CEO99198.1"/>
    </source>
</evidence>
<accession>A0A0G4IV53</accession>
<dbReference type="PROSITE" id="PS00211">
    <property type="entry name" value="ABC_TRANSPORTER_1"/>
    <property type="match status" value="2"/>
</dbReference>
<feature type="transmembrane region" description="Helical" evidence="8">
    <location>
        <begin position="624"/>
        <end position="649"/>
    </location>
</feature>
<name>A0A0G4IV53_PLABS</name>
<organism evidence="10 11">
    <name type="scientific">Plasmodiophora brassicae</name>
    <name type="common">Clubroot disease agent</name>
    <dbReference type="NCBI Taxonomy" id="37360"/>
    <lineage>
        <taxon>Eukaryota</taxon>
        <taxon>Sar</taxon>
        <taxon>Rhizaria</taxon>
        <taxon>Endomyxa</taxon>
        <taxon>Phytomyxea</taxon>
        <taxon>Plasmodiophorida</taxon>
        <taxon>Plasmodiophoridae</taxon>
        <taxon>Plasmodiophora</taxon>
    </lineage>
</organism>
<dbReference type="InterPro" id="IPR003439">
    <property type="entry name" value="ABC_transporter-like_ATP-bd"/>
</dbReference>
<dbReference type="PROSITE" id="PS50893">
    <property type="entry name" value="ABC_TRANSPORTER_2"/>
    <property type="match status" value="2"/>
</dbReference>
<dbReference type="PANTHER" id="PTHR48041">
    <property type="entry name" value="ABC TRANSPORTER G FAMILY MEMBER 28"/>
    <property type="match status" value="1"/>
</dbReference>
<keyword evidence="3 8" id="KW-0812">Transmembrane</keyword>
<proteinExistence type="predicted"/>
<gene>
    <name evidence="10" type="ORF">PBRA_001104</name>
</gene>
<evidence type="ECO:0000256" key="3">
    <source>
        <dbReference type="ARBA" id="ARBA00022692"/>
    </source>
</evidence>
<dbReference type="SMART" id="SM00382">
    <property type="entry name" value="AAA"/>
    <property type="match status" value="2"/>
</dbReference>
<dbReference type="InterPro" id="IPR017871">
    <property type="entry name" value="ABC_transporter-like_CS"/>
</dbReference>
<keyword evidence="7 8" id="KW-0472">Membrane</keyword>
<dbReference type="PANTHER" id="PTHR48041:SF119">
    <property type="entry name" value="ROA1P"/>
    <property type="match status" value="1"/>
</dbReference>
<evidence type="ECO:0000256" key="4">
    <source>
        <dbReference type="ARBA" id="ARBA00022741"/>
    </source>
</evidence>
<evidence type="ECO:0000256" key="1">
    <source>
        <dbReference type="ARBA" id="ARBA00004141"/>
    </source>
</evidence>
<dbReference type="InterPro" id="IPR027417">
    <property type="entry name" value="P-loop_NTPase"/>
</dbReference>
<keyword evidence="5" id="KW-0067">ATP-binding</keyword>
<evidence type="ECO:0000256" key="6">
    <source>
        <dbReference type="ARBA" id="ARBA00022989"/>
    </source>
</evidence>
<sequence>LSPPHWRAQGYSTSWQPRAGMGGMPVEMSDVAVRVNESPGMSFGTVVPIDIRVENLSIEMVQRSLSAKGSTQEQTSKTLLKDINMEVPHGKLMAIMGGSGSGKTTLLNALAGRTKQRQFRIGGLSKTEMSGRILFNGRSPRYYSNAVAYVQQHDALLPYLTVRQTLRFAGQLRLPRTLSRAEKDTIVESVINELGLKHCASTLVGNEWRKGISGGEKRRVSVGVQLLLNPSVIFMDEPTTGLDAFSARALIETLSALCERGRTIVVSIHQPRSDIFNAFTHITLLAQGRLAYSGSREGALSHFASLGHEIEENVNGADFLIDITNVDYRSVAAGTESKARVNSIIHAWEKMQVDQEQPPVVSPANSHERVQHHGATFFQQIRILCGRVVSNMVEDRLTLWGTVLQVVSLGLALGFIFYQLDETPTGILSRKSAMYSICALPNYLSLMFIIWKLCNEMAIFDRERSDNMYSVPAYLVSWYTVNVMLYVFTSLAYTVIVYFLIGLRKDDLAYHFFVAFGAILMMQLVTVSLGYVCASCSRDFGIASLIGNSVFTFLSMSSGFFIPVDVIPVYLRWFGEVGYITMGLRVIANNELESRVFACPGLPSGVPACQGSYVLSGYGFKPGLLVPFLVMIVLVVALAIVAGTVLHLFPNEGVRFAAKVKTSEEDVTREEPAQVSIATKVSKPVTVIIDDLSMAITRKTPFSSTSSTANILQSISATFVAGSLTAIFGVSGAGKSTVLSLLAGRKPALQAFSSVAYKGKILHNGKELAPEQIGHWTASVRQDDTHLLPALTARETLRYAAALRLPNESNEKQRSAADRVLGELGLTECADTLVGGGKIKGLSGGEKRRLSVGLAMLSDPAVLICDEPTSGLDAATARNMMSTLKQIALTGRTVICTIHQPRSDIFPLLDSILLLARGGHVVFQGSGSAMISHFATLGYQLFVHPTCMSCGPAYRLFCCRPPLTNPADFAIDVSSIDVRGDAEAQTTERVHRLIEAWHPPPAVPSEGHDLNDDDVAASVSKVKTRPTLTALPVLVERSFRNLRRQADIIWSRLGQALAFALILAAYLSPFGHDQASVTTRIGYMQQAGALVFIGMLNCIAVFPQERSLFRFERQDGLYSTSAFFWTYTMNELPFELFEAILWALVSTYCVGTKIDIGLEIFVSLALVNAGESIGISFCSLLSQPGFSVQIISSILSLMSVMAGFLSTQMPETLNILNHASILRYAARAQAIEEFRDEVFTCGNPLGCQFATGADVLSLLGFDSSSGAFSSALVGIAVTAVAYRISALLVMATAL</sequence>
<feature type="transmembrane region" description="Helical" evidence="8">
    <location>
        <begin position="1083"/>
        <end position="1103"/>
    </location>
</feature>
<evidence type="ECO:0000256" key="5">
    <source>
        <dbReference type="ARBA" id="ARBA00022840"/>
    </source>
</evidence>
<keyword evidence="4" id="KW-0547">Nucleotide-binding</keyword>
<evidence type="ECO:0000256" key="7">
    <source>
        <dbReference type="ARBA" id="ARBA00023136"/>
    </source>
</evidence>
<dbReference type="OMA" id="KTLRTQC"/>
<dbReference type="GO" id="GO:0140359">
    <property type="term" value="F:ABC-type transporter activity"/>
    <property type="evidence" value="ECO:0007669"/>
    <property type="project" value="InterPro"/>
</dbReference>
<feature type="domain" description="ABC transporter" evidence="9">
    <location>
        <begin position="687"/>
        <end position="943"/>
    </location>
</feature>
<evidence type="ECO:0000259" key="9">
    <source>
        <dbReference type="PROSITE" id="PS50893"/>
    </source>
</evidence>
<feature type="transmembrane region" description="Helical" evidence="8">
    <location>
        <begin position="540"/>
        <end position="562"/>
    </location>
</feature>
<feature type="transmembrane region" description="Helical" evidence="8">
    <location>
        <begin position="432"/>
        <end position="454"/>
    </location>
</feature>
<feature type="non-terminal residue" evidence="10">
    <location>
        <position position="1"/>
    </location>
</feature>
<evidence type="ECO:0000256" key="2">
    <source>
        <dbReference type="ARBA" id="ARBA00022448"/>
    </source>
</evidence>
<protein>
    <recommendedName>
        <fullName evidence="9">ABC transporter domain-containing protein</fullName>
    </recommendedName>
</protein>
<feature type="transmembrane region" description="Helical" evidence="8">
    <location>
        <begin position="397"/>
        <end position="420"/>
    </location>
</feature>
<keyword evidence="2" id="KW-0813">Transport</keyword>
<feature type="transmembrane region" description="Helical" evidence="8">
    <location>
        <begin position="1186"/>
        <end position="1205"/>
    </location>
</feature>
<dbReference type="GO" id="GO:0016887">
    <property type="term" value="F:ATP hydrolysis activity"/>
    <property type="evidence" value="ECO:0007669"/>
    <property type="project" value="InterPro"/>
</dbReference>
<feature type="transmembrane region" description="Helical" evidence="8">
    <location>
        <begin position="1267"/>
        <end position="1291"/>
    </location>
</feature>
<dbReference type="GO" id="GO:0016020">
    <property type="term" value="C:membrane"/>
    <property type="evidence" value="ECO:0007669"/>
    <property type="project" value="UniProtKB-SubCell"/>
</dbReference>
<dbReference type="STRING" id="37360.A0A0G4IV53"/>
<dbReference type="GO" id="GO:0005524">
    <property type="term" value="F:ATP binding"/>
    <property type="evidence" value="ECO:0007669"/>
    <property type="project" value="UniProtKB-KW"/>
</dbReference>
<keyword evidence="6 8" id="KW-1133">Transmembrane helix</keyword>
<keyword evidence="11" id="KW-1185">Reference proteome</keyword>
<dbReference type="InterPro" id="IPR043926">
    <property type="entry name" value="ABCG_dom"/>
</dbReference>
<dbReference type="InterPro" id="IPR050352">
    <property type="entry name" value="ABCG_transporters"/>
</dbReference>
<dbReference type="Pfam" id="PF00005">
    <property type="entry name" value="ABC_tran"/>
    <property type="match status" value="2"/>
</dbReference>
<evidence type="ECO:0000256" key="8">
    <source>
        <dbReference type="SAM" id="Phobius"/>
    </source>
</evidence>
<dbReference type="Proteomes" id="UP000039324">
    <property type="component" value="Unassembled WGS sequence"/>
</dbReference>
<dbReference type="Gene3D" id="3.40.50.300">
    <property type="entry name" value="P-loop containing nucleotide triphosphate hydrolases"/>
    <property type="match status" value="2"/>
</dbReference>
<dbReference type="Pfam" id="PF01061">
    <property type="entry name" value="ABC2_membrane"/>
    <property type="match status" value="2"/>
</dbReference>
<dbReference type="SUPFAM" id="SSF52540">
    <property type="entry name" value="P-loop containing nucleoside triphosphate hydrolases"/>
    <property type="match status" value="2"/>
</dbReference>